<reference evidence="1 2" key="1">
    <citation type="submission" date="2016-02" db="EMBL/GenBank/DDBJ databases">
        <title>Band-tailed pigeon sequencing and assembly.</title>
        <authorList>
            <person name="Soares A.E."/>
            <person name="Novak B.J."/>
            <person name="Rice E.S."/>
            <person name="O'Connell B."/>
            <person name="Chang D."/>
            <person name="Weber S."/>
            <person name="Shapiro B."/>
        </authorList>
    </citation>
    <scope>NUCLEOTIDE SEQUENCE [LARGE SCALE GENOMIC DNA]</scope>
    <source>
        <strain evidence="1">BTP2013</strain>
        <tissue evidence="1">Blood</tissue>
    </source>
</reference>
<protein>
    <submittedName>
        <fullName evidence="1">Uncharacterized protein</fullName>
    </submittedName>
</protein>
<keyword evidence="2" id="KW-1185">Reference proteome</keyword>
<gene>
    <name evidence="1" type="ORF">AV530_006379</name>
</gene>
<comment type="caution">
    <text evidence="1">The sequence shown here is derived from an EMBL/GenBank/DDBJ whole genome shotgun (WGS) entry which is preliminary data.</text>
</comment>
<dbReference type="AlphaFoldDB" id="A0A1V4KGH3"/>
<accession>A0A1V4KGH3</accession>
<name>A0A1V4KGH3_PATFA</name>
<sequence>MSLAALQTPDQIQLQDPELHHPMVKVDRAAPAFTFQPSSSLFVKINSCRASPLFISSATCISILQMCSCSSSSPRKI</sequence>
<evidence type="ECO:0000313" key="1">
    <source>
        <dbReference type="EMBL" id="OPJ83495.1"/>
    </source>
</evidence>
<dbReference type="EMBL" id="LSYS01003169">
    <property type="protein sequence ID" value="OPJ83495.1"/>
    <property type="molecule type" value="Genomic_DNA"/>
</dbReference>
<organism evidence="1 2">
    <name type="scientific">Patagioenas fasciata monilis</name>
    <dbReference type="NCBI Taxonomy" id="372326"/>
    <lineage>
        <taxon>Eukaryota</taxon>
        <taxon>Metazoa</taxon>
        <taxon>Chordata</taxon>
        <taxon>Craniata</taxon>
        <taxon>Vertebrata</taxon>
        <taxon>Euteleostomi</taxon>
        <taxon>Archelosauria</taxon>
        <taxon>Archosauria</taxon>
        <taxon>Dinosauria</taxon>
        <taxon>Saurischia</taxon>
        <taxon>Theropoda</taxon>
        <taxon>Coelurosauria</taxon>
        <taxon>Aves</taxon>
        <taxon>Neognathae</taxon>
        <taxon>Neoaves</taxon>
        <taxon>Columbimorphae</taxon>
        <taxon>Columbiformes</taxon>
        <taxon>Columbidae</taxon>
        <taxon>Patagioenas</taxon>
    </lineage>
</organism>
<dbReference type="Proteomes" id="UP000190648">
    <property type="component" value="Unassembled WGS sequence"/>
</dbReference>
<evidence type="ECO:0000313" key="2">
    <source>
        <dbReference type="Proteomes" id="UP000190648"/>
    </source>
</evidence>
<proteinExistence type="predicted"/>